<comment type="caution">
    <text evidence="6">The sequence shown here is derived from an EMBL/GenBank/DDBJ whole genome shotgun (WGS) entry which is preliminary data.</text>
</comment>
<dbReference type="InParanoid" id="A0A1Y2EM69"/>
<dbReference type="InterPro" id="IPR055417">
    <property type="entry name" value="UFD1_N1"/>
</dbReference>
<feature type="domain" description="Ubiquitin fusion degradation protein UFD1 N-terminal subdomain 1" evidence="4">
    <location>
        <begin position="23"/>
        <end position="127"/>
    </location>
</feature>
<gene>
    <name evidence="6" type="ORF">BCR35DRAFT_269310</name>
</gene>
<evidence type="ECO:0000256" key="1">
    <source>
        <dbReference type="ARBA" id="ARBA00006043"/>
    </source>
</evidence>
<evidence type="ECO:0000259" key="4">
    <source>
        <dbReference type="Pfam" id="PF03152"/>
    </source>
</evidence>
<dbReference type="InterPro" id="IPR055418">
    <property type="entry name" value="UFD1_N2"/>
</dbReference>
<feature type="region of interest" description="Disordered" evidence="3">
    <location>
        <begin position="234"/>
        <end position="255"/>
    </location>
</feature>
<dbReference type="EMBL" id="MCGR01000051">
    <property type="protein sequence ID" value="ORY72609.1"/>
    <property type="molecule type" value="Genomic_DNA"/>
</dbReference>
<dbReference type="Gene3D" id="2.40.40.50">
    <property type="entry name" value="Ubiquitin fusion degradation protein UFD1, N-terminal domain"/>
    <property type="match status" value="1"/>
</dbReference>
<keyword evidence="7" id="KW-1185">Reference proteome</keyword>
<comment type="similarity">
    <text evidence="1">Belongs to the UFD1 family.</text>
</comment>
<evidence type="ECO:0000256" key="2">
    <source>
        <dbReference type="ARBA" id="ARBA00022786"/>
    </source>
</evidence>
<dbReference type="InterPro" id="IPR042299">
    <property type="entry name" value="Ufd1-like_Nn"/>
</dbReference>
<feature type="domain" description="Ubiquitin fusion degradation protein UFD1 N-terminal subdomain 2" evidence="5">
    <location>
        <begin position="130"/>
        <end position="206"/>
    </location>
</feature>
<dbReference type="GO" id="GO:0036503">
    <property type="term" value="P:ERAD pathway"/>
    <property type="evidence" value="ECO:0007669"/>
    <property type="project" value="TreeGrafter"/>
</dbReference>
<proteinExistence type="inferred from homology"/>
<accession>A0A1Y2EM69</accession>
<organism evidence="6 7">
    <name type="scientific">Leucosporidium creatinivorum</name>
    <dbReference type="NCBI Taxonomy" id="106004"/>
    <lineage>
        <taxon>Eukaryota</taxon>
        <taxon>Fungi</taxon>
        <taxon>Dikarya</taxon>
        <taxon>Basidiomycota</taxon>
        <taxon>Pucciniomycotina</taxon>
        <taxon>Microbotryomycetes</taxon>
        <taxon>Leucosporidiales</taxon>
        <taxon>Leucosporidium</taxon>
    </lineage>
</organism>
<feature type="region of interest" description="Disordered" evidence="3">
    <location>
        <begin position="337"/>
        <end position="356"/>
    </location>
</feature>
<protein>
    <submittedName>
        <fullName evidence="6">Ubiquitin fusion degradation protein UFD1-domain-containing protein</fullName>
    </submittedName>
</protein>
<dbReference type="Pfam" id="PF24842">
    <property type="entry name" value="UFD1_N2"/>
    <property type="match status" value="1"/>
</dbReference>
<dbReference type="PANTHER" id="PTHR12555:SF13">
    <property type="entry name" value="UBIQUITIN RECOGNITION FACTOR IN ER-ASSOCIATED DEGRADATION PROTEIN 1"/>
    <property type="match status" value="1"/>
</dbReference>
<dbReference type="Proteomes" id="UP000193467">
    <property type="component" value="Unassembled WGS sequence"/>
</dbReference>
<dbReference type="GO" id="GO:0031593">
    <property type="term" value="F:polyubiquitin modification-dependent protein binding"/>
    <property type="evidence" value="ECO:0007669"/>
    <property type="project" value="TreeGrafter"/>
</dbReference>
<dbReference type="GO" id="GO:0034098">
    <property type="term" value="C:VCP-NPL4-UFD1 AAA ATPase complex"/>
    <property type="evidence" value="ECO:0007669"/>
    <property type="project" value="TreeGrafter"/>
</dbReference>
<evidence type="ECO:0000313" key="6">
    <source>
        <dbReference type="EMBL" id="ORY72609.1"/>
    </source>
</evidence>
<dbReference type="PANTHER" id="PTHR12555">
    <property type="entry name" value="UBIQUITIN FUSION DEGRADATON PROTEIN 1"/>
    <property type="match status" value="1"/>
</dbReference>
<dbReference type="InterPro" id="IPR004854">
    <property type="entry name" value="Ufd1-like"/>
</dbReference>
<evidence type="ECO:0000256" key="3">
    <source>
        <dbReference type="SAM" id="MobiDB-lite"/>
    </source>
</evidence>
<keyword evidence="2" id="KW-0833">Ubl conjugation pathway</keyword>
<dbReference type="Gene3D" id="3.10.330.10">
    <property type="match status" value="1"/>
</dbReference>
<dbReference type="AlphaFoldDB" id="A0A1Y2EM69"/>
<evidence type="ECO:0000313" key="7">
    <source>
        <dbReference type="Proteomes" id="UP000193467"/>
    </source>
</evidence>
<feature type="compositionally biased region" description="Polar residues" evidence="3">
    <location>
        <begin position="234"/>
        <end position="245"/>
    </location>
</feature>
<dbReference type="STRING" id="106004.A0A1Y2EM69"/>
<evidence type="ECO:0000259" key="5">
    <source>
        <dbReference type="Pfam" id="PF24842"/>
    </source>
</evidence>
<feature type="region of interest" description="Disordered" evidence="3">
    <location>
        <begin position="365"/>
        <end position="420"/>
    </location>
</feature>
<feature type="compositionally biased region" description="Low complexity" evidence="3">
    <location>
        <begin position="380"/>
        <end position="393"/>
    </location>
</feature>
<dbReference type="GO" id="GO:0006511">
    <property type="term" value="P:ubiquitin-dependent protein catabolic process"/>
    <property type="evidence" value="ECO:0007669"/>
    <property type="project" value="InterPro"/>
</dbReference>
<sequence length="420" mass="44647">MHPGAFQAGFGGHAFARAPAQSFRRQYKAYSTAILEVQEGRSWGGGRTNLMYGGKIVMPPSALDEITQLDIELPLDFEITNPAIPELNTHVGVLEFIAQEGTVNLPQWVMDQLRLNEGDPIRIWGARFPKGKMIKLQAQSVDFLEVSDPKAVLEQALRNFSVLSPGDIIEIGYQSLTFRLLIMEVTPPEAAISCIDTDLEVDFAPPLGYVEPERKPREAAPTMKDKFVIDTAGTQDVDSRGSGTATPVPGGKDGSAAQAAWEAFKGSGNSLSGKRIKGKGVKVKKIEAVDEGSRIIRTDQPRIITADTQIGGRQVPAALNVPFGNLFFGFDVRPPPGSAEEEAAKAEAENAPPVPFAGVGSGNTLSGRARTGAALPAGVTPTPTATRASSATSEAKPNVPFSGAGNTLSGRKKTETIEID</sequence>
<dbReference type="Pfam" id="PF03152">
    <property type="entry name" value="UFD1_N1"/>
    <property type="match status" value="1"/>
</dbReference>
<dbReference type="OrthoDB" id="422728at2759"/>
<reference evidence="6 7" key="1">
    <citation type="submission" date="2016-07" db="EMBL/GenBank/DDBJ databases">
        <title>Pervasive Adenine N6-methylation of Active Genes in Fungi.</title>
        <authorList>
            <consortium name="DOE Joint Genome Institute"/>
            <person name="Mondo S.J."/>
            <person name="Dannebaum R.O."/>
            <person name="Kuo R.C."/>
            <person name="Labutti K."/>
            <person name="Haridas S."/>
            <person name="Kuo A."/>
            <person name="Salamov A."/>
            <person name="Ahrendt S.R."/>
            <person name="Lipzen A."/>
            <person name="Sullivan W."/>
            <person name="Andreopoulos W.B."/>
            <person name="Clum A."/>
            <person name="Lindquist E."/>
            <person name="Daum C."/>
            <person name="Ramamoorthy G.K."/>
            <person name="Gryganskyi A."/>
            <person name="Culley D."/>
            <person name="Magnuson J.K."/>
            <person name="James T.Y."/>
            <person name="O'Malley M.A."/>
            <person name="Stajich J.E."/>
            <person name="Spatafora J.W."/>
            <person name="Visel A."/>
            <person name="Grigoriev I.V."/>
        </authorList>
    </citation>
    <scope>NUCLEOTIDE SEQUENCE [LARGE SCALE GENOMIC DNA]</scope>
    <source>
        <strain evidence="6 7">62-1032</strain>
    </source>
</reference>
<name>A0A1Y2EM69_9BASI</name>
<dbReference type="FunCoup" id="A0A1Y2EM69">
    <property type="interactions" value="633"/>
</dbReference>